<accession>A0AAE1CP80</accession>
<comment type="caution">
    <text evidence="1">The sequence shown here is derived from an EMBL/GenBank/DDBJ whole genome shotgun (WGS) entry which is preliminary data.</text>
</comment>
<evidence type="ECO:0000313" key="1">
    <source>
        <dbReference type="EMBL" id="KAK3725781.1"/>
    </source>
</evidence>
<reference evidence="1" key="1">
    <citation type="journal article" date="2023" name="G3 (Bethesda)">
        <title>A reference genome for the long-term kleptoplast-retaining sea slug Elysia crispata morphotype clarki.</title>
        <authorList>
            <person name="Eastman K.E."/>
            <person name="Pendleton A.L."/>
            <person name="Shaikh M.A."/>
            <person name="Suttiyut T."/>
            <person name="Ogas R."/>
            <person name="Tomko P."/>
            <person name="Gavelis G."/>
            <person name="Widhalm J.R."/>
            <person name="Wisecaver J.H."/>
        </authorList>
    </citation>
    <scope>NUCLEOTIDE SEQUENCE</scope>
    <source>
        <strain evidence="1">ECLA1</strain>
    </source>
</reference>
<sequence>MKPWLKDSSYTLRQVLPNLSPELLIRVNGKTQRTLERAQHNCIFHPTPYTIKSSASQYLPPNPEHHKELRSLQPLYTIKSSASLYLPPNPVHHKELSITVSSTQPRTP</sequence>
<proteinExistence type="predicted"/>
<dbReference type="AlphaFoldDB" id="A0AAE1CP80"/>
<organism evidence="1 2">
    <name type="scientific">Elysia crispata</name>
    <name type="common">lettuce slug</name>
    <dbReference type="NCBI Taxonomy" id="231223"/>
    <lineage>
        <taxon>Eukaryota</taxon>
        <taxon>Metazoa</taxon>
        <taxon>Spiralia</taxon>
        <taxon>Lophotrochozoa</taxon>
        <taxon>Mollusca</taxon>
        <taxon>Gastropoda</taxon>
        <taxon>Heterobranchia</taxon>
        <taxon>Euthyneura</taxon>
        <taxon>Panpulmonata</taxon>
        <taxon>Sacoglossa</taxon>
        <taxon>Placobranchoidea</taxon>
        <taxon>Plakobranchidae</taxon>
        <taxon>Elysia</taxon>
    </lineage>
</organism>
<dbReference type="EMBL" id="JAWDGP010007325">
    <property type="protein sequence ID" value="KAK3725781.1"/>
    <property type="molecule type" value="Genomic_DNA"/>
</dbReference>
<dbReference type="Proteomes" id="UP001283361">
    <property type="component" value="Unassembled WGS sequence"/>
</dbReference>
<evidence type="ECO:0000313" key="2">
    <source>
        <dbReference type="Proteomes" id="UP001283361"/>
    </source>
</evidence>
<protein>
    <submittedName>
        <fullName evidence="1">Uncharacterized protein</fullName>
    </submittedName>
</protein>
<gene>
    <name evidence="1" type="ORF">RRG08_030011</name>
</gene>
<keyword evidence="2" id="KW-1185">Reference proteome</keyword>
<name>A0AAE1CP80_9GAST</name>